<name>A0A8S9XYR4_APOLU</name>
<evidence type="ECO:0000256" key="1">
    <source>
        <dbReference type="SAM" id="MobiDB-lite"/>
    </source>
</evidence>
<evidence type="ECO:0000256" key="2">
    <source>
        <dbReference type="SAM" id="SignalP"/>
    </source>
</evidence>
<reference evidence="3" key="1">
    <citation type="journal article" date="2021" name="Mol. Ecol. Resour.">
        <title>Apolygus lucorum genome provides insights into omnivorousness and mesophyll feeding.</title>
        <authorList>
            <person name="Liu Y."/>
            <person name="Liu H."/>
            <person name="Wang H."/>
            <person name="Huang T."/>
            <person name="Liu B."/>
            <person name="Yang B."/>
            <person name="Yin L."/>
            <person name="Li B."/>
            <person name="Zhang Y."/>
            <person name="Zhang S."/>
            <person name="Jiang F."/>
            <person name="Zhang X."/>
            <person name="Ren Y."/>
            <person name="Wang B."/>
            <person name="Wang S."/>
            <person name="Lu Y."/>
            <person name="Wu K."/>
            <person name="Fan W."/>
            <person name="Wang G."/>
        </authorList>
    </citation>
    <scope>NUCLEOTIDE SEQUENCE</scope>
    <source>
        <strain evidence="3">12Hb</strain>
    </source>
</reference>
<sequence>MCAALANLVFIGVVAIMLGSSVARASKHCPPDSRKWDTGVCYCKPKYYCPSEDSVCPKGTVARKVTPALGVPGFCCDRFVCELPGECPIDSKKNEPNGTCVCRPCYEVPYSCPGGSAPRKYQNGTGVPGNCCDEIGCVLPDPCPPDSSLKKYGRECVCNACEEKKCSGNDVPSILLRGIGLPGNCCDTVICSPGKVPHQTDKKGHPSADPAVNTEHVPTTRTARKE</sequence>
<dbReference type="AlphaFoldDB" id="A0A8S9XYR4"/>
<dbReference type="EMBL" id="WIXP02000002">
    <property type="protein sequence ID" value="KAF6214180.1"/>
    <property type="molecule type" value="Genomic_DNA"/>
</dbReference>
<gene>
    <name evidence="3" type="ORF">GE061_008919</name>
</gene>
<evidence type="ECO:0008006" key="5">
    <source>
        <dbReference type="Google" id="ProtNLM"/>
    </source>
</evidence>
<evidence type="ECO:0000313" key="4">
    <source>
        <dbReference type="Proteomes" id="UP000466442"/>
    </source>
</evidence>
<feature type="chain" id="PRO_5035929100" description="VWFC domain-containing protein" evidence="2">
    <location>
        <begin position="26"/>
        <end position="226"/>
    </location>
</feature>
<dbReference type="OrthoDB" id="5976811at2759"/>
<feature type="compositionally biased region" description="Polar residues" evidence="1">
    <location>
        <begin position="216"/>
        <end position="226"/>
    </location>
</feature>
<proteinExistence type="predicted"/>
<protein>
    <recommendedName>
        <fullName evidence="5">VWFC domain-containing protein</fullName>
    </recommendedName>
</protein>
<evidence type="ECO:0000313" key="3">
    <source>
        <dbReference type="EMBL" id="KAF6214180.1"/>
    </source>
</evidence>
<dbReference type="Proteomes" id="UP000466442">
    <property type="component" value="Unassembled WGS sequence"/>
</dbReference>
<organism evidence="3 4">
    <name type="scientific">Apolygus lucorum</name>
    <name type="common">Small green plant bug</name>
    <name type="synonym">Lygocoris lucorum</name>
    <dbReference type="NCBI Taxonomy" id="248454"/>
    <lineage>
        <taxon>Eukaryota</taxon>
        <taxon>Metazoa</taxon>
        <taxon>Ecdysozoa</taxon>
        <taxon>Arthropoda</taxon>
        <taxon>Hexapoda</taxon>
        <taxon>Insecta</taxon>
        <taxon>Pterygota</taxon>
        <taxon>Neoptera</taxon>
        <taxon>Paraneoptera</taxon>
        <taxon>Hemiptera</taxon>
        <taxon>Heteroptera</taxon>
        <taxon>Panheteroptera</taxon>
        <taxon>Cimicomorpha</taxon>
        <taxon>Miridae</taxon>
        <taxon>Mirini</taxon>
        <taxon>Apolygus</taxon>
    </lineage>
</organism>
<feature type="signal peptide" evidence="2">
    <location>
        <begin position="1"/>
        <end position="25"/>
    </location>
</feature>
<keyword evidence="2" id="KW-0732">Signal</keyword>
<comment type="caution">
    <text evidence="3">The sequence shown here is derived from an EMBL/GenBank/DDBJ whole genome shotgun (WGS) entry which is preliminary data.</text>
</comment>
<feature type="region of interest" description="Disordered" evidence="1">
    <location>
        <begin position="197"/>
        <end position="226"/>
    </location>
</feature>
<accession>A0A8S9XYR4</accession>
<keyword evidence="4" id="KW-1185">Reference proteome</keyword>